<reference evidence="2 3" key="1">
    <citation type="journal article" date="2023" name="Plants (Basel)">
        <title>Bridging the Gap: Combining Genomics and Transcriptomics Approaches to Understand Stylosanthes scabra, an Orphan Legume from the Brazilian Caatinga.</title>
        <authorList>
            <person name="Ferreira-Neto J.R.C."/>
            <person name="da Silva M.D."/>
            <person name="Binneck E."/>
            <person name="de Melo N.F."/>
            <person name="da Silva R.H."/>
            <person name="de Melo A.L.T.M."/>
            <person name="Pandolfi V."/>
            <person name="Bustamante F.O."/>
            <person name="Brasileiro-Vidal A.C."/>
            <person name="Benko-Iseppon A.M."/>
        </authorList>
    </citation>
    <scope>NUCLEOTIDE SEQUENCE [LARGE SCALE GENOMIC DNA]</scope>
    <source>
        <tissue evidence="2">Leaves</tissue>
    </source>
</reference>
<keyword evidence="3" id="KW-1185">Reference proteome</keyword>
<evidence type="ECO:0000313" key="3">
    <source>
        <dbReference type="Proteomes" id="UP001341840"/>
    </source>
</evidence>
<feature type="compositionally biased region" description="Polar residues" evidence="1">
    <location>
        <begin position="1"/>
        <end position="14"/>
    </location>
</feature>
<feature type="non-terminal residue" evidence="2">
    <location>
        <position position="1"/>
    </location>
</feature>
<name>A0ABU6Y4E6_9FABA</name>
<proteinExistence type="predicted"/>
<dbReference type="Proteomes" id="UP001341840">
    <property type="component" value="Unassembled WGS sequence"/>
</dbReference>
<feature type="region of interest" description="Disordered" evidence="1">
    <location>
        <begin position="1"/>
        <end position="24"/>
    </location>
</feature>
<gene>
    <name evidence="2" type="ORF">PIB30_006216</name>
</gene>
<sequence>ASAQRNSDNSTPDTLRNPLDEENPLMRDILSDISDHEDDFLHDEEDGVDVNLDQPFEVGEGQMVAVSPQSYHVPPSSQFSDINWDAMDGSNEFPEFQGSEEWRPMSELRVGLKWRLCNPRFP</sequence>
<evidence type="ECO:0000313" key="2">
    <source>
        <dbReference type="EMBL" id="MED6204155.1"/>
    </source>
</evidence>
<organism evidence="2 3">
    <name type="scientific">Stylosanthes scabra</name>
    <dbReference type="NCBI Taxonomy" id="79078"/>
    <lineage>
        <taxon>Eukaryota</taxon>
        <taxon>Viridiplantae</taxon>
        <taxon>Streptophyta</taxon>
        <taxon>Embryophyta</taxon>
        <taxon>Tracheophyta</taxon>
        <taxon>Spermatophyta</taxon>
        <taxon>Magnoliopsida</taxon>
        <taxon>eudicotyledons</taxon>
        <taxon>Gunneridae</taxon>
        <taxon>Pentapetalae</taxon>
        <taxon>rosids</taxon>
        <taxon>fabids</taxon>
        <taxon>Fabales</taxon>
        <taxon>Fabaceae</taxon>
        <taxon>Papilionoideae</taxon>
        <taxon>50 kb inversion clade</taxon>
        <taxon>dalbergioids sensu lato</taxon>
        <taxon>Dalbergieae</taxon>
        <taxon>Pterocarpus clade</taxon>
        <taxon>Stylosanthes</taxon>
    </lineage>
</organism>
<evidence type="ECO:0000256" key="1">
    <source>
        <dbReference type="SAM" id="MobiDB-lite"/>
    </source>
</evidence>
<accession>A0ABU6Y4E6</accession>
<comment type="caution">
    <text evidence="2">The sequence shown here is derived from an EMBL/GenBank/DDBJ whole genome shotgun (WGS) entry which is preliminary data.</text>
</comment>
<protein>
    <submittedName>
        <fullName evidence="2">Uncharacterized protein</fullName>
    </submittedName>
</protein>
<dbReference type="EMBL" id="JASCZI010241668">
    <property type="protein sequence ID" value="MED6204155.1"/>
    <property type="molecule type" value="Genomic_DNA"/>
</dbReference>